<dbReference type="EMBL" id="VIWO01000003">
    <property type="protein sequence ID" value="TWF41464.1"/>
    <property type="molecule type" value="Genomic_DNA"/>
</dbReference>
<dbReference type="PRINTS" id="PR00111">
    <property type="entry name" value="ABHYDROLASE"/>
</dbReference>
<evidence type="ECO:0000259" key="2">
    <source>
        <dbReference type="Pfam" id="PF00561"/>
    </source>
</evidence>
<keyword evidence="4" id="KW-1185">Reference proteome</keyword>
<dbReference type="InterPro" id="IPR000073">
    <property type="entry name" value="AB_hydrolase_1"/>
</dbReference>
<comment type="caution">
    <text evidence="3">The sequence shown here is derived from an EMBL/GenBank/DDBJ whole genome shotgun (WGS) entry which is preliminary data.</text>
</comment>
<proteinExistence type="inferred from homology"/>
<comment type="similarity">
    <text evidence="1">Belongs to the AB hydrolase superfamily.</text>
</comment>
<evidence type="ECO:0000313" key="3">
    <source>
        <dbReference type="EMBL" id="TWF41464.1"/>
    </source>
</evidence>
<dbReference type="PANTHER" id="PTHR43039">
    <property type="entry name" value="ESTERASE-RELATED"/>
    <property type="match status" value="1"/>
</dbReference>
<reference evidence="3 4" key="1">
    <citation type="submission" date="2019-06" db="EMBL/GenBank/DDBJ databases">
        <title>Sorghum-associated microbial communities from plants grown in Nebraska, USA.</title>
        <authorList>
            <person name="Schachtman D."/>
        </authorList>
    </citation>
    <scope>NUCLEOTIDE SEQUENCE [LARGE SCALE GENOMIC DNA]</scope>
    <source>
        <strain evidence="3 4">1209</strain>
    </source>
</reference>
<dbReference type="Gene3D" id="3.40.50.1820">
    <property type="entry name" value="alpha/beta hydrolase"/>
    <property type="match status" value="1"/>
</dbReference>
<accession>A0A561PTK4</accession>
<dbReference type="Pfam" id="PF00561">
    <property type="entry name" value="Abhydrolase_1"/>
    <property type="match status" value="1"/>
</dbReference>
<dbReference type="AlphaFoldDB" id="A0A561PTK4"/>
<evidence type="ECO:0000313" key="4">
    <source>
        <dbReference type="Proteomes" id="UP000320811"/>
    </source>
</evidence>
<dbReference type="InterPro" id="IPR029058">
    <property type="entry name" value="AB_hydrolase_fold"/>
</dbReference>
<evidence type="ECO:0000256" key="1">
    <source>
        <dbReference type="ARBA" id="ARBA00008645"/>
    </source>
</evidence>
<protein>
    <submittedName>
        <fullName evidence="3">Sigma-B regulation protein RsbQ</fullName>
    </submittedName>
</protein>
<dbReference type="OrthoDB" id="9780932at2"/>
<sequence>MDIIQRNHIHVVGDLGAPQTLVFAHGFGIDQTTFHQVIAPFRQDYKIVLFDNVGGGKAELKAYSPRRYETIHGYATDVADILQALELKNVTFIGHSVSGMIGLLHSVYYPGIIDKLVLLGSSPRYLNDPASNYIGGFDDAALTSLFEAMEANYHAWAAGFSKLAMRNEDRPELAAQFAASLQELRPDIAIQVAKAIFYMDYRDELPKVTIPTLVVQTTNDIAVPGVVSEYLEAHIPNSRRTKVNTEGHFPHISAPGEVIAAIQSFL</sequence>
<dbReference type="RefSeq" id="WP_145669145.1">
    <property type="nucleotide sequence ID" value="NZ_VIWO01000003.1"/>
</dbReference>
<dbReference type="Proteomes" id="UP000320811">
    <property type="component" value="Unassembled WGS sequence"/>
</dbReference>
<organism evidence="3 4">
    <name type="scientific">Chitinophaga polysaccharea</name>
    <dbReference type="NCBI Taxonomy" id="1293035"/>
    <lineage>
        <taxon>Bacteria</taxon>
        <taxon>Pseudomonadati</taxon>
        <taxon>Bacteroidota</taxon>
        <taxon>Chitinophagia</taxon>
        <taxon>Chitinophagales</taxon>
        <taxon>Chitinophagaceae</taxon>
        <taxon>Chitinophaga</taxon>
    </lineage>
</organism>
<feature type="domain" description="AB hydrolase-1" evidence="2">
    <location>
        <begin position="20"/>
        <end position="255"/>
    </location>
</feature>
<gene>
    <name evidence="3" type="ORF">FHW36_103268</name>
</gene>
<dbReference type="SUPFAM" id="SSF53474">
    <property type="entry name" value="alpha/beta-Hydrolases"/>
    <property type="match status" value="1"/>
</dbReference>
<name>A0A561PTK4_9BACT</name>